<reference evidence="1 2" key="1">
    <citation type="submission" date="2017-06" db="EMBL/GenBank/DDBJ databases">
        <authorList>
            <person name="Kim H.J."/>
            <person name="Triplett B.A."/>
        </authorList>
    </citation>
    <scope>NUCLEOTIDE SEQUENCE [LARGE SCALE GENOMIC DNA]</scope>
    <source>
        <strain evidence="1 2">MWH-VicM1</strain>
    </source>
</reference>
<evidence type="ECO:0000313" key="2">
    <source>
        <dbReference type="Proteomes" id="UP000197215"/>
    </source>
</evidence>
<organism evidence="1 2">
    <name type="scientific">Polynucleobacter victoriensis</name>
    <dbReference type="NCBI Taxonomy" id="2049319"/>
    <lineage>
        <taxon>Bacteria</taxon>
        <taxon>Pseudomonadati</taxon>
        <taxon>Pseudomonadota</taxon>
        <taxon>Betaproteobacteria</taxon>
        <taxon>Burkholderiales</taxon>
        <taxon>Burkholderiaceae</taxon>
        <taxon>Polynucleobacter</taxon>
    </lineage>
</organism>
<keyword evidence="2" id="KW-1185">Reference proteome</keyword>
<dbReference type="AlphaFoldDB" id="A0A212T424"/>
<name>A0A212T424_9BURK</name>
<gene>
    <name evidence="1" type="ORF">SAMN06295916_0313</name>
</gene>
<proteinExistence type="predicted"/>
<dbReference type="Proteomes" id="UP000197215">
    <property type="component" value="Unassembled WGS sequence"/>
</dbReference>
<dbReference type="EMBL" id="FYEX01000001">
    <property type="protein sequence ID" value="SNC60620.1"/>
    <property type="molecule type" value="Genomic_DNA"/>
</dbReference>
<evidence type="ECO:0000313" key="1">
    <source>
        <dbReference type="EMBL" id="SNC60620.1"/>
    </source>
</evidence>
<sequence length="86" mass="9467">MVVLMLIGKAPVDENLLSRCLMQIDSNLTFELITDESDSTTDNLGELTYKLSIKNTDAKISTLMKGVESLGYQVSLLHTTRKLCGS</sequence>
<protein>
    <submittedName>
        <fullName evidence="1">Uncharacterized protein</fullName>
    </submittedName>
</protein>
<accession>A0A212T424</accession>